<reference evidence="2" key="1">
    <citation type="submission" date="2019-03" db="EMBL/GenBank/DDBJ databases">
        <title>Single cell metagenomics reveals metabolic interactions within the superorganism composed of flagellate Streblomastix strix and complex community of Bacteroidetes bacteria on its surface.</title>
        <authorList>
            <person name="Treitli S.C."/>
            <person name="Kolisko M."/>
            <person name="Husnik F."/>
            <person name="Keeling P."/>
            <person name="Hampl V."/>
        </authorList>
    </citation>
    <scope>NUCLEOTIDE SEQUENCE</scope>
    <source>
        <strain evidence="2">STM</strain>
    </source>
</reference>
<gene>
    <name evidence="2" type="ORF">EZS27_035157</name>
</gene>
<sequence length="372" mass="43378">MPAYRSKRKNLEEEVKFYDTLMNQYTNEMIAIDAKYAKKQEEDTNKNGGNGGNGGGDIKQKDIFLKVEAEYNKKRAEIKNQYLKGEIQTQEEYNRQMEELELDLLHANTNPPSNSALNPTFFINTKAQRHGESKNSVPLSLCVKTNLDYTILIAIWYKLKVAGVEPKKRDQIEQQILDSKIKLMQELDKMDDSLYMSGEEKDKRNLERIKKKYDAMAQVIEQAYTAGIIPTEEEKSRILSRLREKQAEEEKKGWEKVAADKLKEEDKQMVASVFALNERRMKENMSEKTYNEELQKINMDYLLQKLEIEGLSETQITEIQKQAQEIRLKQFGEAQEKELDRQKVYAEVMNDIGTVMEESIVNLYDYPHTVLL</sequence>
<accession>A0A5J4PZA2</accession>
<organism evidence="2">
    <name type="scientific">termite gut metagenome</name>
    <dbReference type="NCBI Taxonomy" id="433724"/>
    <lineage>
        <taxon>unclassified sequences</taxon>
        <taxon>metagenomes</taxon>
        <taxon>organismal metagenomes</taxon>
    </lineage>
</organism>
<feature type="coiled-coil region" evidence="1">
    <location>
        <begin position="83"/>
        <end position="110"/>
    </location>
</feature>
<comment type="caution">
    <text evidence="2">The sequence shown here is derived from an EMBL/GenBank/DDBJ whole genome shotgun (WGS) entry which is preliminary data.</text>
</comment>
<dbReference type="EMBL" id="SNRY01005754">
    <property type="protein sequence ID" value="KAA6314190.1"/>
    <property type="molecule type" value="Genomic_DNA"/>
</dbReference>
<protein>
    <submittedName>
        <fullName evidence="2">Uncharacterized protein</fullName>
    </submittedName>
</protein>
<feature type="coiled-coil region" evidence="1">
    <location>
        <begin position="8"/>
        <end position="42"/>
    </location>
</feature>
<evidence type="ECO:0000313" key="2">
    <source>
        <dbReference type="EMBL" id="KAA6314190.1"/>
    </source>
</evidence>
<proteinExistence type="predicted"/>
<evidence type="ECO:0000256" key="1">
    <source>
        <dbReference type="SAM" id="Coils"/>
    </source>
</evidence>
<name>A0A5J4PZA2_9ZZZZ</name>
<dbReference type="AlphaFoldDB" id="A0A5J4PZA2"/>
<keyword evidence="1" id="KW-0175">Coiled coil</keyword>